<dbReference type="PROSITE" id="PS00028">
    <property type="entry name" value="ZINC_FINGER_C2H2_1"/>
    <property type="match status" value="1"/>
</dbReference>
<evidence type="ECO:0000313" key="3">
    <source>
        <dbReference type="Proteomes" id="UP001175271"/>
    </source>
</evidence>
<dbReference type="EMBL" id="JAUCMV010000001">
    <property type="protein sequence ID" value="KAK0422644.1"/>
    <property type="molecule type" value="Genomic_DNA"/>
</dbReference>
<dbReference type="AlphaFoldDB" id="A0AA39M6T7"/>
<reference evidence="2" key="1">
    <citation type="submission" date="2023-06" db="EMBL/GenBank/DDBJ databases">
        <title>Genomic analysis of the entomopathogenic nematode Steinernema hermaphroditum.</title>
        <authorList>
            <person name="Schwarz E.M."/>
            <person name="Heppert J.K."/>
            <person name="Baniya A."/>
            <person name="Schwartz H.T."/>
            <person name="Tan C.-H."/>
            <person name="Antoshechkin I."/>
            <person name="Sternberg P.W."/>
            <person name="Goodrich-Blair H."/>
            <person name="Dillman A.R."/>
        </authorList>
    </citation>
    <scope>NUCLEOTIDE SEQUENCE</scope>
    <source>
        <strain evidence="2">PS9179</strain>
        <tissue evidence="2">Whole animal</tissue>
    </source>
</reference>
<feature type="domain" description="C2H2-type" evidence="1">
    <location>
        <begin position="98"/>
        <end position="121"/>
    </location>
</feature>
<dbReference type="Proteomes" id="UP001175271">
    <property type="component" value="Unassembled WGS sequence"/>
</dbReference>
<comment type="caution">
    <text evidence="2">The sequence shown here is derived from an EMBL/GenBank/DDBJ whole genome shotgun (WGS) entry which is preliminary data.</text>
</comment>
<evidence type="ECO:0000313" key="2">
    <source>
        <dbReference type="EMBL" id="KAK0422644.1"/>
    </source>
</evidence>
<organism evidence="2 3">
    <name type="scientific">Steinernema hermaphroditum</name>
    <dbReference type="NCBI Taxonomy" id="289476"/>
    <lineage>
        <taxon>Eukaryota</taxon>
        <taxon>Metazoa</taxon>
        <taxon>Ecdysozoa</taxon>
        <taxon>Nematoda</taxon>
        <taxon>Chromadorea</taxon>
        <taxon>Rhabditida</taxon>
        <taxon>Tylenchina</taxon>
        <taxon>Panagrolaimomorpha</taxon>
        <taxon>Strongyloidoidea</taxon>
        <taxon>Steinernematidae</taxon>
        <taxon>Steinernema</taxon>
    </lineage>
</organism>
<sequence>MRMYAVTFHCESQFDCNLLVQFFPVHASDILGDTARIRLVHKEHNVKVRIYVDCEEKVNRLYGFNGSYFDGDPDVHGNTKLIMIRMDQTSATTGTFICHEFECGDLLKDQEDYLYHVSFTHTAAMLVANVSGYFILKEQVRGQQTWF</sequence>
<keyword evidence="3" id="KW-1185">Reference proteome</keyword>
<accession>A0AA39M6T7</accession>
<gene>
    <name evidence="2" type="ORF">QR680_007695</name>
</gene>
<name>A0AA39M6T7_9BILA</name>
<dbReference type="InterPro" id="IPR013087">
    <property type="entry name" value="Znf_C2H2_type"/>
</dbReference>
<protein>
    <recommendedName>
        <fullName evidence="1">C2H2-type domain-containing protein</fullName>
    </recommendedName>
</protein>
<evidence type="ECO:0000259" key="1">
    <source>
        <dbReference type="PROSITE" id="PS00028"/>
    </source>
</evidence>
<proteinExistence type="predicted"/>